<protein>
    <submittedName>
        <fullName evidence="1">Uncharacterized protein</fullName>
    </submittedName>
</protein>
<evidence type="ECO:0000313" key="3">
    <source>
        <dbReference type="Proteomes" id="UP000746741"/>
    </source>
</evidence>
<keyword evidence="3" id="KW-1185">Reference proteome</keyword>
<dbReference type="Proteomes" id="UP001138708">
    <property type="component" value="Unassembled WGS sequence"/>
</dbReference>
<dbReference type="EMBL" id="JAAEDK010000031">
    <property type="protein sequence ID" value="MBR0660475.1"/>
    <property type="molecule type" value="Genomic_DNA"/>
</dbReference>
<evidence type="ECO:0000313" key="1">
    <source>
        <dbReference type="EMBL" id="MBR0660475.1"/>
    </source>
</evidence>
<reference evidence="1" key="1">
    <citation type="submission" date="2020-01" db="EMBL/GenBank/DDBJ databases">
        <authorList>
            <person name="Rat A."/>
        </authorList>
    </citation>
    <scope>NUCLEOTIDE SEQUENCE</scope>
    <source>
        <strain evidence="1">LMG 31161</strain>
    </source>
</reference>
<gene>
    <name evidence="2" type="ORF">GWK15_14920</name>
    <name evidence="1" type="ORF">GXW75_14540</name>
</gene>
<accession>A0A9X9WJG5</accession>
<name>A0A9X9WJG5_9PROT</name>
<reference evidence="2 3" key="2">
    <citation type="submission" date="2020-02" db="EMBL/GenBank/DDBJ databases">
        <authorList>
            <person name="Sun Q."/>
            <person name="Inoue M."/>
        </authorList>
    </citation>
    <scope>NUCLEOTIDE SEQUENCE [LARGE SCALE GENOMIC DNA]</scope>
    <source>
        <strain evidence="2 3">KCTC 22478</strain>
    </source>
</reference>
<comment type="caution">
    <text evidence="1">The sequence shown here is derived from an EMBL/GenBank/DDBJ whole genome shotgun (WGS) entry which is preliminary data.</text>
</comment>
<proteinExistence type="predicted"/>
<dbReference type="Proteomes" id="UP000746741">
    <property type="component" value="Unassembled WGS sequence"/>
</dbReference>
<dbReference type="EMBL" id="JAAVUP010000004">
    <property type="protein sequence ID" value="NKE18243.1"/>
    <property type="molecule type" value="Genomic_DNA"/>
</dbReference>
<evidence type="ECO:0000313" key="4">
    <source>
        <dbReference type="Proteomes" id="UP001138708"/>
    </source>
</evidence>
<dbReference type="RefSeq" id="WP_168042155.1">
    <property type="nucleotide sequence ID" value="NZ_JAAEDK010000031.1"/>
</dbReference>
<dbReference type="AlphaFoldDB" id="A0A9X9WJG5"/>
<sequence length="96" mass="10775">MSRFKPSRGGHAPGDLRDAFFELLDRFEDWEEGDPAPTIELRGNTLTAAALCGLLWNCTDILPYGHRELLSDAGFEGRGTFGCAARWLRQEYWPAS</sequence>
<reference evidence="1" key="3">
    <citation type="journal article" date="2021" name="Syst. Appl. Microbiol.">
        <title>Roseomonas hellenica sp. nov., isolated from roots of wild-growing Alkanna tinctoria.</title>
        <authorList>
            <person name="Rat A."/>
            <person name="Naranjo H.D."/>
            <person name="Lebbe L."/>
            <person name="Cnockaert M."/>
            <person name="Krigas N."/>
            <person name="Grigoriadou K."/>
            <person name="Maloupa E."/>
            <person name="Willems A."/>
        </authorList>
    </citation>
    <scope>NUCLEOTIDE SEQUENCE</scope>
    <source>
        <strain evidence="1">LMG 31161</strain>
    </source>
</reference>
<organism evidence="1 4">
    <name type="scientific">Neoroseomonas oryzicola</name>
    <dbReference type="NCBI Taxonomy" id="535904"/>
    <lineage>
        <taxon>Bacteria</taxon>
        <taxon>Pseudomonadati</taxon>
        <taxon>Pseudomonadota</taxon>
        <taxon>Alphaproteobacteria</taxon>
        <taxon>Acetobacterales</taxon>
        <taxon>Acetobacteraceae</taxon>
        <taxon>Neoroseomonas</taxon>
    </lineage>
</organism>
<evidence type="ECO:0000313" key="2">
    <source>
        <dbReference type="EMBL" id="NKE18243.1"/>
    </source>
</evidence>